<feature type="compositionally biased region" description="Polar residues" evidence="5">
    <location>
        <begin position="221"/>
        <end position="230"/>
    </location>
</feature>
<protein>
    <submittedName>
        <fullName evidence="8">LIM zinc-binding domain-containing protein</fullName>
    </submittedName>
</protein>
<feature type="region of interest" description="Disordered" evidence="5">
    <location>
        <begin position="179"/>
        <end position="279"/>
    </location>
</feature>
<organism evidence="7 8">
    <name type="scientific">Setaria digitata</name>
    <dbReference type="NCBI Taxonomy" id="48799"/>
    <lineage>
        <taxon>Eukaryota</taxon>
        <taxon>Metazoa</taxon>
        <taxon>Ecdysozoa</taxon>
        <taxon>Nematoda</taxon>
        <taxon>Chromadorea</taxon>
        <taxon>Rhabditida</taxon>
        <taxon>Spirurina</taxon>
        <taxon>Spiruromorpha</taxon>
        <taxon>Filarioidea</taxon>
        <taxon>Setariidae</taxon>
        <taxon>Setaria</taxon>
    </lineage>
</organism>
<dbReference type="WBParaSite" id="sdigi.contig12.g1302.t1">
    <property type="protein sequence ID" value="sdigi.contig12.g1302.t1"/>
    <property type="gene ID" value="sdigi.contig12.g1302"/>
</dbReference>
<keyword evidence="1 4" id="KW-0479">Metal-binding</keyword>
<dbReference type="SMART" id="SM00132">
    <property type="entry name" value="LIM"/>
    <property type="match status" value="1"/>
</dbReference>
<dbReference type="GO" id="GO:0046872">
    <property type="term" value="F:metal ion binding"/>
    <property type="evidence" value="ECO:0007669"/>
    <property type="project" value="UniProtKB-KW"/>
</dbReference>
<evidence type="ECO:0000313" key="8">
    <source>
        <dbReference type="WBParaSite" id="sdigi.contig12.g1302.t1"/>
    </source>
</evidence>
<evidence type="ECO:0000256" key="3">
    <source>
        <dbReference type="ARBA" id="ARBA00023038"/>
    </source>
</evidence>
<dbReference type="AlphaFoldDB" id="A0A915PEG2"/>
<evidence type="ECO:0000259" key="6">
    <source>
        <dbReference type="PROSITE" id="PS50023"/>
    </source>
</evidence>
<keyword evidence="3 4" id="KW-0440">LIM domain</keyword>
<evidence type="ECO:0000256" key="1">
    <source>
        <dbReference type="ARBA" id="ARBA00022723"/>
    </source>
</evidence>
<feature type="compositionally biased region" description="Low complexity" evidence="5">
    <location>
        <begin position="239"/>
        <end position="261"/>
    </location>
</feature>
<reference evidence="8" key="1">
    <citation type="submission" date="2022-11" db="UniProtKB">
        <authorList>
            <consortium name="WormBaseParasite"/>
        </authorList>
    </citation>
    <scope>IDENTIFICATION</scope>
</reference>
<keyword evidence="7" id="KW-1185">Reference proteome</keyword>
<dbReference type="InterPro" id="IPR001781">
    <property type="entry name" value="Znf_LIM"/>
</dbReference>
<evidence type="ECO:0000256" key="5">
    <source>
        <dbReference type="SAM" id="MobiDB-lite"/>
    </source>
</evidence>
<evidence type="ECO:0000313" key="7">
    <source>
        <dbReference type="Proteomes" id="UP000887581"/>
    </source>
</evidence>
<dbReference type="Pfam" id="PF00412">
    <property type="entry name" value="LIM"/>
    <property type="match status" value="1"/>
</dbReference>
<dbReference type="Gene3D" id="2.10.110.10">
    <property type="entry name" value="Cysteine Rich Protein"/>
    <property type="match status" value="1"/>
</dbReference>
<evidence type="ECO:0000256" key="4">
    <source>
        <dbReference type="PROSITE-ProRule" id="PRU00125"/>
    </source>
</evidence>
<proteinExistence type="predicted"/>
<dbReference type="PROSITE" id="PS50023">
    <property type="entry name" value="LIM_DOMAIN_2"/>
    <property type="match status" value="1"/>
</dbReference>
<dbReference type="Proteomes" id="UP000887581">
    <property type="component" value="Unplaced"/>
</dbReference>
<name>A0A915PEG2_9BILA</name>
<keyword evidence="2 4" id="KW-0862">Zinc</keyword>
<evidence type="ECO:0000256" key="2">
    <source>
        <dbReference type="ARBA" id="ARBA00022833"/>
    </source>
</evidence>
<feature type="domain" description="LIM zinc-binding" evidence="6">
    <location>
        <begin position="41"/>
        <end position="111"/>
    </location>
</feature>
<accession>A0A915PEG2</accession>
<feature type="compositionally biased region" description="Polar residues" evidence="5">
    <location>
        <begin position="182"/>
        <end position="206"/>
    </location>
</feature>
<sequence length="279" mass="30803">MYRKTDFGSDSNSISKIFTTSGLALIASNTLSRKKAAKWMIRCNGCNEPVTRKQALLHGAVYSLNKIWHREHFTCTHCHCPVGLDGRPFREYRSNRNFPICIDCYMEEYHPKCNDGEFIVHNEKPYDVDCYYLTKYESELAPVTTLSLQESLHGTEGITAGFQQKPTDKLPEKFAPKLPNTALESATTRNIGSSGTTGNKLSSVLDTDNPPVTGKIKYTSRPETTINQTRLLPPEKPSKSISESELCTSTSVATSAISSPTKTAALPSSAEPGAQPKYP</sequence>